<protein>
    <recommendedName>
        <fullName evidence="1">Parvulin-like PPIase</fullName>
    </recommendedName>
    <alternativeName>
        <fullName evidence="3">Peptidyl-prolyl cis-trans isomerase plp</fullName>
    </alternativeName>
    <alternativeName>
        <fullName evidence="4">Rotamase plp</fullName>
    </alternativeName>
</protein>
<dbReference type="PROSITE" id="PS50198">
    <property type="entry name" value="PPIC_PPIASE_2"/>
    <property type="match status" value="1"/>
</dbReference>
<gene>
    <name evidence="8" type="ORF">M3P21_05455</name>
</gene>
<sequence>MQKILTRLTRPLALGTGLALSVILTQGAAQAQGLFSPAIRVNQEIITTFELEQRIKFMDILNLPGDPEKDAREALIDDRLRQQVISEAGMEVAPEDVQVAIDDFANRADMTGEEFVKALNDAGISQETLRDFVRNQLAWRDYVQARYLSQARPTQQEIDRALGQAGGSGGLRVLMSEVIIPITPQTLAQAEALAAEISRVEGYDAFSAAAAQYSASDTRTNGGRLDWLPITQIPPALQPAILALAPGEITSPIPLPNAIALFQMRGIQEVAAGTPRYATIDYATYFIPGGRTPEALSKAAEIAERIDTCDDLYGIAKGQPETVLDRKNAKPSEIPKDIALELAKLDPDEVSTTLTRNNGQTLVLLMLCSRTRDLGDDASREDVARALTEQRLNAFAASLLAQLRADAVIVEQ</sequence>
<evidence type="ECO:0000256" key="1">
    <source>
        <dbReference type="ARBA" id="ARBA00018370"/>
    </source>
</evidence>
<keyword evidence="2 6" id="KW-0732">Signal</keyword>
<dbReference type="PANTHER" id="PTHR47637:SF1">
    <property type="entry name" value="CHAPERONE SURA"/>
    <property type="match status" value="1"/>
</dbReference>
<dbReference type="SUPFAM" id="SSF109998">
    <property type="entry name" value="Triger factor/SurA peptide-binding domain-like"/>
    <property type="match status" value="1"/>
</dbReference>
<dbReference type="Pfam" id="PF00639">
    <property type="entry name" value="Rotamase"/>
    <property type="match status" value="1"/>
</dbReference>
<proteinExistence type="predicted"/>
<evidence type="ECO:0000313" key="9">
    <source>
        <dbReference type="Proteomes" id="UP001203880"/>
    </source>
</evidence>
<evidence type="ECO:0000256" key="5">
    <source>
        <dbReference type="PROSITE-ProRule" id="PRU00278"/>
    </source>
</evidence>
<dbReference type="Gene3D" id="3.10.50.40">
    <property type="match status" value="1"/>
</dbReference>
<evidence type="ECO:0000256" key="2">
    <source>
        <dbReference type="ARBA" id="ARBA00022729"/>
    </source>
</evidence>
<dbReference type="GO" id="GO:0016853">
    <property type="term" value="F:isomerase activity"/>
    <property type="evidence" value="ECO:0007669"/>
    <property type="project" value="UniProtKB-KW"/>
</dbReference>
<dbReference type="SUPFAM" id="SSF54534">
    <property type="entry name" value="FKBP-like"/>
    <property type="match status" value="1"/>
</dbReference>
<dbReference type="Gene3D" id="1.10.4030.10">
    <property type="entry name" value="Porin chaperone SurA, peptide-binding domain"/>
    <property type="match status" value="1"/>
</dbReference>
<evidence type="ECO:0000259" key="7">
    <source>
        <dbReference type="PROSITE" id="PS50198"/>
    </source>
</evidence>
<feature type="signal peptide" evidence="6">
    <location>
        <begin position="1"/>
        <end position="31"/>
    </location>
</feature>
<evidence type="ECO:0000256" key="4">
    <source>
        <dbReference type="ARBA" id="ARBA00031484"/>
    </source>
</evidence>
<dbReference type="InterPro" id="IPR027304">
    <property type="entry name" value="Trigger_fact/SurA_dom_sf"/>
</dbReference>
<dbReference type="PANTHER" id="PTHR47637">
    <property type="entry name" value="CHAPERONE SURA"/>
    <property type="match status" value="1"/>
</dbReference>
<evidence type="ECO:0000256" key="6">
    <source>
        <dbReference type="SAM" id="SignalP"/>
    </source>
</evidence>
<accession>A0ABT0PZH2</accession>
<keyword evidence="5" id="KW-0697">Rotamase</keyword>
<dbReference type="InterPro" id="IPR050280">
    <property type="entry name" value="OMP_Chaperone_SurA"/>
</dbReference>
<dbReference type="InterPro" id="IPR046357">
    <property type="entry name" value="PPIase_dom_sf"/>
</dbReference>
<organism evidence="8 9">
    <name type="scientific">Ruegeria spongiae</name>
    <dbReference type="NCBI Taxonomy" id="2942209"/>
    <lineage>
        <taxon>Bacteria</taxon>
        <taxon>Pseudomonadati</taxon>
        <taxon>Pseudomonadota</taxon>
        <taxon>Alphaproteobacteria</taxon>
        <taxon>Rhodobacterales</taxon>
        <taxon>Roseobacteraceae</taxon>
        <taxon>Ruegeria</taxon>
    </lineage>
</organism>
<keyword evidence="9" id="KW-1185">Reference proteome</keyword>
<feature type="chain" id="PRO_5047371282" description="Parvulin-like PPIase" evidence="6">
    <location>
        <begin position="32"/>
        <end position="412"/>
    </location>
</feature>
<dbReference type="InterPro" id="IPR000297">
    <property type="entry name" value="PPIase_PpiC"/>
</dbReference>
<comment type="caution">
    <text evidence="8">The sequence shown here is derived from an EMBL/GenBank/DDBJ whole genome shotgun (WGS) entry which is preliminary data.</text>
</comment>
<feature type="domain" description="PpiC" evidence="7">
    <location>
        <begin position="170"/>
        <end position="266"/>
    </location>
</feature>
<dbReference type="EMBL" id="JAMFMB010000005">
    <property type="protein sequence ID" value="MCL6282975.1"/>
    <property type="molecule type" value="Genomic_DNA"/>
</dbReference>
<dbReference type="RefSeq" id="WP_249707525.1">
    <property type="nucleotide sequence ID" value="NZ_JAMFMB010000005.1"/>
</dbReference>
<keyword evidence="5 8" id="KW-0413">Isomerase</keyword>
<reference evidence="8" key="1">
    <citation type="submission" date="2022-05" db="EMBL/GenBank/DDBJ databases">
        <authorList>
            <person name="Park J.-S."/>
        </authorList>
    </citation>
    <scope>NUCLEOTIDE SEQUENCE</scope>
    <source>
        <strain evidence="8">2012CJ41-6</strain>
    </source>
</reference>
<evidence type="ECO:0000313" key="8">
    <source>
        <dbReference type="EMBL" id="MCL6282975.1"/>
    </source>
</evidence>
<dbReference type="Proteomes" id="UP001203880">
    <property type="component" value="Unassembled WGS sequence"/>
</dbReference>
<name>A0ABT0PZH2_9RHOB</name>
<evidence type="ECO:0000256" key="3">
    <source>
        <dbReference type="ARBA" id="ARBA00030642"/>
    </source>
</evidence>